<keyword evidence="2" id="KW-1133">Transmembrane helix</keyword>
<organism evidence="3 4">
    <name type="scientific">Vibrio alfacsensis</name>
    <dbReference type="NCBI Taxonomy" id="1074311"/>
    <lineage>
        <taxon>Bacteria</taxon>
        <taxon>Pseudomonadati</taxon>
        <taxon>Pseudomonadota</taxon>
        <taxon>Gammaproteobacteria</taxon>
        <taxon>Vibrionales</taxon>
        <taxon>Vibrionaceae</taxon>
        <taxon>Vibrio</taxon>
    </lineage>
</organism>
<name>A0ABM6YZ11_9VIBR</name>
<dbReference type="EMBL" id="CP032094">
    <property type="protein sequence ID" value="AXY03057.1"/>
    <property type="molecule type" value="Genomic_DNA"/>
</dbReference>
<evidence type="ECO:0000256" key="2">
    <source>
        <dbReference type="SAM" id="Phobius"/>
    </source>
</evidence>
<keyword evidence="1" id="KW-0175">Coiled coil</keyword>
<evidence type="ECO:0000256" key="1">
    <source>
        <dbReference type="SAM" id="Coils"/>
    </source>
</evidence>
<dbReference type="RefSeq" id="WP_128812957.1">
    <property type="nucleotide sequence ID" value="NZ_AP019850.1"/>
</dbReference>
<keyword evidence="4" id="KW-1185">Reference proteome</keyword>
<accession>A0ABM6YZ11</accession>
<gene>
    <name evidence="3" type="ORF">D1115_19190</name>
</gene>
<feature type="coiled-coil region" evidence="1">
    <location>
        <begin position="39"/>
        <end position="66"/>
    </location>
</feature>
<reference evidence="3 4" key="1">
    <citation type="submission" date="2018-08" db="EMBL/GenBank/DDBJ databases">
        <title>Genomic taxonomy of the Vibrionaceae family.</title>
        <authorList>
            <person name="Gomez-Gil B."/>
            <person name="Tanaka M."/>
            <person name="Sawabe T."/>
            <person name="Enciso-Ibarra K."/>
        </authorList>
    </citation>
    <scope>NUCLEOTIDE SEQUENCE [LARGE SCALE GENOMIC DNA]</scope>
    <source>
        <strain evidence="3 4">CAIM 1831</strain>
    </source>
</reference>
<dbReference type="Proteomes" id="UP000262832">
    <property type="component" value="Chromosome II"/>
</dbReference>
<feature type="transmembrane region" description="Helical" evidence="2">
    <location>
        <begin position="6"/>
        <end position="24"/>
    </location>
</feature>
<evidence type="ECO:0000313" key="3">
    <source>
        <dbReference type="EMBL" id="AXY03057.1"/>
    </source>
</evidence>
<keyword evidence="2" id="KW-0472">Membrane</keyword>
<sequence length="81" mass="9241">MEDVLIVFIVFGAIFGGGIVNMVLKHRKDVKALEVSERNQLSTQERDALKKQVAALTERVEVLERIVTDRKYQLDREIASL</sequence>
<proteinExistence type="predicted"/>
<evidence type="ECO:0000313" key="4">
    <source>
        <dbReference type="Proteomes" id="UP000262832"/>
    </source>
</evidence>
<keyword evidence="2" id="KW-0812">Transmembrane</keyword>
<protein>
    <submittedName>
        <fullName evidence="3">Nitrite reductase</fullName>
    </submittedName>
</protein>